<evidence type="ECO:0000313" key="1">
    <source>
        <dbReference type="EMBL" id="MDR6168331.1"/>
    </source>
</evidence>
<accession>A0ABU1I3X4</accession>
<proteinExistence type="predicted"/>
<keyword evidence="1" id="KW-0255">Endonuclease</keyword>
<reference evidence="1 2" key="1">
    <citation type="submission" date="2023-08" db="EMBL/GenBank/DDBJ databases">
        <title>Functional and genomic diversity of the sorghum phyllosphere microbiome.</title>
        <authorList>
            <person name="Shade A."/>
        </authorList>
    </citation>
    <scope>NUCLEOTIDE SEQUENCE [LARGE SCALE GENOMIC DNA]</scope>
    <source>
        <strain evidence="1 2">SORGH_AS_0919</strain>
    </source>
</reference>
<name>A0ABU1I3X4_9MICO</name>
<keyword evidence="1" id="KW-0540">Nuclease</keyword>
<keyword evidence="2" id="KW-1185">Reference proteome</keyword>
<sequence length="294" mass="32352">MARTPAELPEALPGAFTVGTARATGVTRGRLRSADLAAPFHGIRSRAPVTDVRALVTAYLPKLRPGEHISHATAVALVGGWIPERLRAQVDVAAPRPLGRARGAGVRGHEAAAASPWRFGPVPIAHPAVAWCQSAELMGERELVIAADSLMRRHDPVLSIEQLRGAVAGWSGRRGVRALRLAYERCRERTDSVAETELRLDAEDLGMTTFEVNAVICDEAGRFVAYGDLVDVERRVLLEYDGQQHRLDDAQYGRDVDRLDDLARLGWRVIRVNRTHRGARRRAILLRAREALAR</sequence>
<dbReference type="Proteomes" id="UP001260188">
    <property type="component" value="Unassembled WGS sequence"/>
</dbReference>
<dbReference type="RefSeq" id="WP_240482632.1">
    <property type="nucleotide sequence ID" value="NZ_JAVIZA010000001.1"/>
</dbReference>
<protein>
    <submittedName>
        <fullName evidence="1">Very-short-patch-repair endonuclease</fullName>
    </submittedName>
</protein>
<gene>
    <name evidence="1" type="ORF">QE367_002535</name>
</gene>
<evidence type="ECO:0000313" key="2">
    <source>
        <dbReference type="Proteomes" id="UP001260188"/>
    </source>
</evidence>
<keyword evidence="1" id="KW-0378">Hydrolase</keyword>
<dbReference type="EMBL" id="JAVIZA010000001">
    <property type="protein sequence ID" value="MDR6168331.1"/>
    <property type="molecule type" value="Genomic_DNA"/>
</dbReference>
<dbReference type="GO" id="GO:0004519">
    <property type="term" value="F:endonuclease activity"/>
    <property type="evidence" value="ECO:0007669"/>
    <property type="project" value="UniProtKB-KW"/>
</dbReference>
<comment type="caution">
    <text evidence="1">The sequence shown here is derived from an EMBL/GenBank/DDBJ whole genome shotgun (WGS) entry which is preliminary data.</text>
</comment>
<organism evidence="1 2">
    <name type="scientific">Microbacterium paludicola</name>
    <dbReference type="NCBI Taxonomy" id="300019"/>
    <lineage>
        <taxon>Bacteria</taxon>
        <taxon>Bacillati</taxon>
        <taxon>Actinomycetota</taxon>
        <taxon>Actinomycetes</taxon>
        <taxon>Micrococcales</taxon>
        <taxon>Microbacteriaceae</taxon>
        <taxon>Microbacterium</taxon>
    </lineage>
</organism>